<evidence type="ECO:0000313" key="1">
    <source>
        <dbReference type="EMBL" id="KKM78933.1"/>
    </source>
</evidence>
<dbReference type="EMBL" id="LAZR01008411">
    <property type="protein sequence ID" value="KKM78933.1"/>
    <property type="molecule type" value="Genomic_DNA"/>
</dbReference>
<name>A0A0F9KAH9_9ZZZZ</name>
<gene>
    <name evidence="1" type="ORF">LCGC14_1355020</name>
</gene>
<organism evidence="1">
    <name type="scientific">marine sediment metagenome</name>
    <dbReference type="NCBI Taxonomy" id="412755"/>
    <lineage>
        <taxon>unclassified sequences</taxon>
        <taxon>metagenomes</taxon>
        <taxon>ecological metagenomes</taxon>
    </lineage>
</organism>
<proteinExistence type="predicted"/>
<accession>A0A0F9KAH9</accession>
<protein>
    <submittedName>
        <fullName evidence="1">Uncharacterized protein</fullName>
    </submittedName>
</protein>
<reference evidence="1" key="1">
    <citation type="journal article" date="2015" name="Nature">
        <title>Complex archaea that bridge the gap between prokaryotes and eukaryotes.</title>
        <authorList>
            <person name="Spang A."/>
            <person name="Saw J.H."/>
            <person name="Jorgensen S.L."/>
            <person name="Zaremba-Niedzwiedzka K."/>
            <person name="Martijn J."/>
            <person name="Lind A.E."/>
            <person name="van Eijk R."/>
            <person name="Schleper C."/>
            <person name="Guy L."/>
            <person name="Ettema T.J."/>
        </authorList>
    </citation>
    <scope>NUCLEOTIDE SEQUENCE</scope>
</reference>
<sequence>MSNITSKDPKIVAIVSDDSKMVRGFLVDGADETTKLTPTAVKVYITEENTGNTVNDRDGVTNTTGITIDQTNRVTFLLDALDNVIIDAVNSSGFEYHWVKLEITYGSRTLIVRRRFRIISV</sequence>
<comment type="caution">
    <text evidence="1">The sequence shown here is derived from an EMBL/GenBank/DDBJ whole genome shotgun (WGS) entry which is preliminary data.</text>
</comment>
<dbReference type="AlphaFoldDB" id="A0A0F9KAH9"/>